<accession>A0ABY3SHS4</accession>
<dbReference type="SUPFAM" id="SSF52540">
    <property type="entry name" value="P-loop containing nucleoside triphosphate hydrolases"/>
    <property type="match status" value="1"/>
</dbReference>
<organism evidence="1 2">
    <name type="scientific">Paenibacillus hexagrammi</name>
    <dbReference type="NCBI Taxonomy" id="2908839"/>
    <lineage>
        <taxon>Bacteria</taxon>
        <taxon>Bacillati</taxon>
        <taxon>Bacillota</taxon>
        <taxon>Bacilli</taxon>
        <taxon>Bacillales</taxon>
        <taxon>Paenibacillaceae</taxon>
        <taxon>Paenibacillus</taxon>
    </lineage>
</organism>
<evidence type="ECO:0000313" key="1">
    <source>
        <dbReference type="EMBL" id="UJF33043.1"/>
    </source>
</evidence>
<name>A0ABY3SHS4_9BACL</name>
<dbReference type="EMBL" id="CP090978">
    <property type="protein sequence ID" value="UJF33043.1"/>
    <property type="molecule type" value="Genomic_DNA"/>
</dbReference>
<dbReference type="Proteomes" id="UP001649230">
    <property type="component" value="Chromosome"/>
</dbReference>
<dbReference type="InterPro" id="IPR027417">
    <property type="entry name" value="P-loop_NTPase"/>
</dbReference>
<dbReference type="RefSeq" id="WP_235119385.1">
    <property type="nucleotide sequence ID" value="NZ_CP090978.1"/>
</dbReference>
<protein>
    <submittedName>
        <fullName evidence="1">Uncharacterized protein</fullName>
    </submittedName>
</protein>
<reference evidence="1 2" key="1">
    <citation type="journal article" date="2024" name="Int. J. Syst. Evol. Microbiol.">
        <title>Paenibacillus hexagrammi sp. nov., a novel bacterium isolated from the gut content of Hexagrammos agrammus.</title>
        <authorList>
            <person name="Jung H.K."/>
            <person name="Kim D.G."/>
            <person name="Zin H."/>
            <person name="Park J."/>
            <person name="Jung H."/>
            <person name="Kim Y.O."/>
            <person name="Kong H.J."/>
            <person name="Kim J.W."/>
            <person name="Kim Y.S."/>
        </authorList>
    </citation>
    <scope>NUCLEOTIDE SEQUENCE [LARGE SCALE GENOMIC DNA]</scope>
    <source>
        <strain evidence="1 2">YPD9-1</strain>
    </source>
</reference>
<evidence type="ECO:0000313" key="2">
    <source>
        <dbReference type="Proteomes" id="UP001649230"/>
    </source>
</evidence>
<keyword evidence="2" id="KW-1185">Reference proteome</keyword>
<sequence length="182" mass="20609">MLETTARDPANLNRIENLPNEGFRGSVIVDDFHRFDDKVKEEIADYMKVLADRDDENTKMVIVGINKTGDSPVKFASDLNNRIDPIRFKPTLPEQIFKLISTGESVLNVEIDTKEEISAAAQGSLHIAQILCKDLCLRAVVIEKCVDKQRLSVSLELIKQNAYENLERTFAETARIFARQKT</sequence>
<gene>
    <name evidence="1" type="ORF">L0M14_26310</name>
</gene>
<proteinExistence type="predicted"/>